<organism evidence="1 2">
    <name type="scientific">Castanea mollissima</name>
    <name type="common">Chinese chestnut</name>
    <dbReference type="NCBI Taxonomy" id="60419"/>
    <lineage>
        <taxon>Eukaryota</taxon>
        <taxon>Viridiplantae</taxon>
        <taxon>Streptophyta</taxon>
        <taxon>Embryophyta</taxon>
        <taxon>Tracheophyta</taxon>
        <taxon>Spermatophyta</taxon>
        <taxon>Magnoliopsida</taxon>
        <taxon>eudicotyledons</taxon>
        <taxon>Gunneridae</taxon>
        <taxon>Pentapetalae</taxon>
        <taxon>rosids</taxon>
        <taxon>fabids</taxon>
        <taxon>Fagales</taxon>
        <taxon>Fagaceae</taxon>
        <taxon>Castanea</taxon>
    </lineage>
</organism>
<sequence length="96" mass="10326">MHHWSASKITTGSKLIINILKGTAIVKATICQSSLHSFAFVGGLLASPQNQLEILGPSLGKGFLERVVYCPSGHCYDLGICWESQFSPNPQAQAQP</sequence>
<name>A0A8J4QQR6_9ROSI</name>
<dbReference type="OrthoDB" id="10400036at2759"/>
<reference evidence="1" key="1">
    <citation type="submission" date="2020-03" db="EMBL/GenBank/DDBJ databases">
        <title>Castanea mollissima Vanexum genome sequencing.</title>
        <authorList>
            <person name="Staton M."/>
        </authorList>
    </citation>
    <scope>NUCLEOTIDE SEQUENCE</scope>
    <source>
        <tissue evidence="1">Leaf</tissue>
    </source>
</reference>
<keyword evidence="2" id="KW-1185">Reference proteome</keyword>
<dbReference type="Proteomes" id="UP000737018">
    <property type="component" value="Unassembled WGS sequence"/>
</dbReference>
<protein>
    <submittedName>
        <fullName evidence="1">Uncharacterized protein</fullName>
    </submittedName>
</protein>
<gene>
    <name evidence="1" type="ORF">CMV_019096</name>
</gene>
<dbReference type="AlphaFoldDB" id="A0A8J4QQR6"/>
<dbReference type="EMBL" id="JRKL02003295">
    <property type="protein sequence ID" value="KAF3955717.1"/>
    <property type="molecule type" value="Genomic_DNA"/>
</dbReference>
<accession>A0A8J4QQR6</accession>
<evidence type="ECO:0000313" key="1">
    <source>
        <dbReference type="EMBL" id="KAF3955717.1"/>
    </source>
</evidence>
<comment type="caution">
    <text evidence="1">The sequence shown here is derived from an EMBL/GenBank/DDBJ whole genome shotgun (WGS) entry which is preliminary data.</text>
</comment>
<proteinExistence type="predicted"/>
<evidence type="ECO:0000313" key="2">
    <source>
        <dbReference type="Proteomes" id="UP000737018"/>
    </source>
</evidence>